<gene>
    <name evidence="1" type="ORF">GLUCOINTEAF2_0201941</name>
</gene>
<evidence type="ECO:0000313" key="2">
    <source>
        <dbReference type="Proteomes" id="UP000031553"/>
    </source>
</evidence>
<accession>A0A0N1FA75</accession>
<sequence>MEMPIWRYGGHNGTWPLSHCTYGPSMIQLTGSIRLAYGHFSRAGVLVPGLMQALPRDPDFLDMQVPVQNDKIGPPPDREFPPV</sequence>
<evidence type="ECO:0000313" key="1">
    <source>
        <dbReference type="EMBL" id="KPH87859.1"/>
    </source>
</evidence>
<dbReference type="AlphaFoldDB" id="A0A0N1FA75"/>
<organism evidence="1 2">
    <name type="scientific">Komagataeibacter intermedius AF2</name>
    <dbReference type="NCBI Taxonomy" id="1458464"/>
    <lineage>
        <taxon>Bacteria</taxon>
        <taxon>Pseudomonadati</taxon>
        <taxon>Pseudomonadota</taxon>
        <taxon>Alphaproteobacteria</taxon>
        <taxon>Acetobacterales</taxon>
        <taxon>Acetobacteraceae</taxon>
        <taxon>Komagataeibacter</taxon>
    </lineage>
</organism>
<proteinExistence type="predicted"/>
<name>A0A0N1FA75_9PROT</name>
<reference evidence="1 2" key="1">
    <citation type="submission" date="2015-07" db="EMBL/GenBank/DDBJ databases">
        <title>Draft Genome Sequence of Komagataeibacter intermedius Strain AF2, Isolated from Kombucha Tea.</title>
        <authorList>
            <person name="Santos R.A."/>
            <person name="Berretta A.A."/>
            <person name="Barud H.S."/>
            <person name="Ribeiro S.J."/>
            <person name="Gonzalez-Garcia L.N."/>
            <person name="Zucchi T.D."/>
            <person name="Goldman G.H."/>
            <person name="Riano-Pachon D.M."/>
        </authorList>
    </citation>
    <scope>NUCLEOTIDE SEQUENCE [LARGE SCALE GENOMIC DNA]</scope>
    <source>
        <strain evidence="1 2">AF2</strain>
    </source>
</reference>
<protein>
    <submittedName>
        <fullName evidence="1">Uncharacterized protein</fullName>
    </submittedName>
</protein>
<dbReference type="Proteomes" id="UP000031553">
    <property type="component" value="Unassembled WGS sequence"/>
</dbReference>
<dbReference type="EMBL" id="JUFX02000090">
    <property type="protein sequence ID" value="KPH87859.1"/>
    <property type="molecule type" value="Genomic_DNA"/>
</dbReference>
<comment type="caution">
    <text evidence="1">The sequence shown here is derived from an EMBL/GenBank/DDBJ whole genome shotgun (WGS) entry which is preliminary data.</text>
</comment>